<evidence type="ECO:0000313" key="1">
    <source>
        <dbReference type="EMBL" id="KAJ8787732.1"/>
    </source>
</evidence>
<comment type="caution">
    <text evidence="1">The sequence shown here is derived from an EMBL/GenBank/DDBJ whole genome shotgun (WGS) entry which is preliminary data.</text>
</comment>
<reference evidence="1 2" key="1">
    <citation type="submission" date="2022-11" db="EMBL/GenBank/DDBJ databases">
        <title>Whole genome sequence of Eschrichtius robustus ER-17-0199.</title>
        <authorList>
            <person name="Bruniche-Olsen A."/>
            <person name="Black A.N."/>
            <person name="Fields C.J."/>
            <person name="Walden K."/>
            <person name="Dewoody J.A."/>
        </authorList>
    </citation>
    <scope>NUCLEOTIDE SEQUENCE [LARGE SCALE GENOMIC DNA]</scope>
    <source>
        <strain evidence="1">ER-17-0199</strain>
        <tissue evidence="1">Blubber</tissue>
    </source>
</reference>
<gene>
    <name evidence="1" type="ORF">J1605_022763</name>
</gene>
<proteinExistence type="predicted"/>
<keyword evidence="2" id="KW-1185">Reference proteome</keyword>
<dbReference type="Proteomes" id="UP001159641">
    <property type="component" value="Unassembled WGS sequence"/>
</dbReference>
<organism evidence="1 2">
    <name type="scientific">Eschrichtius robustus</name>
    <name type="common">California gray whale</name>
    <name type="synonym">Eschrichtius gibbosus</name>
    <dbReference type="NCBI Taxonomy" id="9764"/>
    <lineage>
        <taxon>Eukaryota</taxon>
        <taxon>Metazoa</taxon>
        <taxon>Chordata</taxon>
        <taxon>Craniata</taxon>
        <taxon>Vertebrata</taxon>
        <taxon>Euteleostomi</taxon>
        <taxon>Mammalia</taxon>
        <taxon>Eutheria</taxon>
        <taxon>Laurasiatheria</taxon>
        <taxon>Artiodactyla</taxon>
        <taxon>Whippomorpha</taxon>
        <taxon>Cetacea</taxon>
        <taxon>Mysticeti</taxon>
        <taxon>Eschrichtiidae</taxon>
        <taxon>Eschrichtius</taxon>
    </lineage>
</organism>
<name>A0AB34H948_ESCRO</name>
<evidence type="ECO:0000313" key="2">
    <source>
        <dbReference type="Proteomes" id="UP001159641"/>
    </source>
</evidence>
<feature type="non-terminal residue" evidence="1">
    <location>
        <position position="1"/>
    </location>
</feature>
<protein>
    <submittedName>
        <fullName evidence="1">Uncharacterized protein</fullName>
    </submittedName>
</protein>
<accession>A0AB34H948</accession>
<dbReference type="AlphaFoldDB" id="A0AB34H948"/>
<dbReference type="EMBL" id="JAIQCJ010001745">
    <property type="protein sequence ID" value="KAJ8787732.1"/>
    <property type="molecule type" value="Genomic_DNA"/>
</dbReference>
<sequence length="42" mass="4611">VSKLVPLLKLTSLQDAFSISTPVRPKSIQMPSALRSPMESTR</sequence>